<dbReference type="Proteomes" id="UP000321570">
    <property type="component" value="Unassembled WGS sequence"/>
</dbReference>
<proteinExistence type="predicted"/>
<accession>A0A564ZDP2</accession>
<reference evidence="1 2" key="1">
    <citation type="submission" date="2019-07" db="EMBL/GenBank/DDBJ databases">
        <authorList>
            <person name="Jastrzebski P J."/>
            <person name="Paukszto L."/>
            <person name="Jastrzebski P J."/>
        </authorList>
    </citation>
    <scope>NUCLEOTIDE SEQUENCE [LARGE SCALE GENOMIC DNA]</scope>
    <source>
        <strain evidence="1 2">WMS-il1</strain>
    </source>
</reference>
<dbReference type="EMBL" id="CABIJS010000719">
    <property type="protein sequence ID" value="VUZ57615.1"/>
    <property type="molecule type" value="Genomic_DNA"/>
</dbReference>
<protein>
    <submittedName>
        <fullName evidence="1">Uncharacterized protein</fullName>
    </submittedName>
</protein>
<evidence type="ECO:0000313" key="1">
    <source>
        <dbReference type="EMBL" id="VUZ57615.1"/>
    </source>
</evidence>
<gene>
    <name evidence="1" type="ORF">WMSIL1_LOCUS14879</name>
</gene>
<evidence type="ECO:0000313" key="2">
    <source>
        <dbReference type="Proteomes" id="UP000321570"/>
    </source>
</evidence>
<sequence>MINKIPLHVLVAVRVRANSNETEHQELIRRGYIEKTTVQTPKGKREIREGRERRKMRLTSDSLSVCVLESYLYRHLDEDAPEDIIVCVL</sequence>
<name>A0A564ZDP2_HYMDI</name>
<dbReference type="AlphaFoldDB" id="A0A564ZDP2"/>
<keyword evidence="2" id="KW-1185">Reference proteome</keyword>
<organism evidence="1 2">
    <name type="scientific">Hymenolepis diminuta</name>
    <name type="common">Rat tapeworm</name>
    <dbReference type="NCBI Taxonomy" id="6216"/>
    <lineage>
        <taxon>Eukaryota</taxon>
        <taxon>Metazoa</taxon>
        <taxon>Spiralia</taxon>
        <taxon>Lophotrochozoa</taxon>
        <taxon>Platyhelminthes</taxon>
        <taxon>Cestoda</taxon>
        <taxon>Eucestoda</taxon>
        <taxon>Cyclophyllidea</taxon>
        <taxon>Hymenolepididae</taxon>
        <taxon>Hymenolepis</taxon>
    </lineage>
</organism>